<dbReference type="GO" id="GO:0043565">
    <property type="term" value="F:sequence-specific DNA binding"/>
    <property type="evidence" value="ECO:0007669"/>
    <property type="project" value="InterPro"/>
</dbReference>
<dbReference type="EMBL" id="BOPG01000009">
    <property type="protein sequence ID" value="GIJ53865.1"/>
    <property type="molecule type" value="Genomic_DNA"/>
</dbReference>
<evidence type="ECO:0000313" key="5">
    <source>
        <dbReference type="Proteomes" id="UP000612585"/>
    </source>
</evidence>
<dbReference type="Gene3D" id="3.40.50.880">
    <property type="match status" value="1"/>
</dbReference>
<dbReference type="PANTHER" id="PTHR43130:SF3">
    <property type="entry name" value="HTH-TYPE TRANSCRIPTIONAL REGULATOR RV1931C"/>
    <property type="match status" value="1"/>
</dbReference>
<evidence type="ECO:0000313" key="4">
    <source>
        <dbReference type="EMBL" id="GIJ53865.1"/>
    </source>
</evidence>
<keyword evidence="5" id="KW-1185">Reference proteome</keyword>
<keyword evidence="2" id="KW-0804">Transcription</keyword>
<gene>
    <name evidence="4" type="ORF">Vau01_013810</name>
</gene>
<comment type="caution">
    <text evidence="4">The sequence shown here is derived from an EMBL/GenBank/DDBJ whole genome shotgun (WGS) entry which is preliminary data.</text>
</comment>
<dbReference type="SUPFAM" id="SSF46689">
    <property type="entry name" value="Homeodomain-like"/>
    <property type="match status" value="2"/>
</dbReference>
<dbReference type="AlphaFoldDB" id="A0A8J3Z1Z5"/>
<organism evidence="4 5">
    <name type="scientific">Virgisporangium aurantiacum</name>
    <dbReference type="NCBI Taxonomy" id="175570"/>
    <lineage>
        <taxon>Bacteria</taxon>
        <taxon>Bacillati</taxon>
        <taxon>Actinomycetota</taxon>
        <taxon>Actinomycetes</taxon>
        <taxon>Micromonosporales</taxon>
        <taxon>Micromonosporaceae</taxon>
        <taxon>Virgisporangium</taxon>
    </lineage>
</organism>
<dbReference type="GO" id="GO:0003700">
    <property type="term" value="F:DNA-binding transcription factor activity"/>
    <property type="evidence" value="ECO:0007669"/>
    <property type="project" value="InterPro"/>
</dbReference>
<dbReference type="InterPro" id="IPR018060">
    <property type="entry name" value="HTH_AraC"/>
</dbReference>
<protein>
    <submittedName>
        <fullName evidence="4">AraC family transcriptional regulator</fullName>
    </submittedName>
</protein>
<dbReference type="Proteomes" id="UP000612585">
    <property type="component" value="Unassembled WGS sequence"/>
</dbReference>
<dbReference type="Pfam" id="PF01965">
    <property type="entry name" value="DJ-1_PfpI"/>
    <property type="match status" value="1"/>
</dbReference>
<dbReference type="Gene3D" id="1.10.10.60">
    <property type="entry name" value="Homeodomain-like"/>
    <property type="match status" value="1"/>
</dbReference>
<accession>A0A8J3Z1Z5</accession>
<dbReference type="InterPro" id="IPR052158">
    <property type="entry name" value="INH-QAR"/>
</dbReference>
<dbReference type="PROSITE" id="PS01124">
    <property type="entry name" value="HTH_ARAC_FAMILY_2"/>
    <property type="match status" value="1"/>
</dbReference>
<dbReference type="InterPro" id="IPR029062">
    <property type="entry name" value="Class_I_gatase-like"/>
</dbReference>
<dbReference type="InterPro" id="IPR009057">
    <property type="entry name" value="Homeodomain-like_sf"/>
</dbReference>
<name>A0A8J3Z1Z5_9ACTN</name>
<evidence type="ECO:0000259" key="3">
    <source>
        <dbReference type="PROSITE" id="PS01124"/>
    </source>
</evidence>
<dbReference type="Pfam" id="PF12833">
    <property type="entry name" value="HTH_18"/>
    <property type="match status" value="1"/>
</dbReference>
<dbReference type="SMART" id="SM00342">
    <property type="entry name" value="HTH_ARAC"/>
    <property type="match status" value="1"/>
</dbReference>
<dbReference type="PANTHER" id="PTHR43130">
    <property type="entry name" value="ARAC-FAMILY TRANSCRIPTIONAL REGULATOR"/>
    <property type="match status" value="1"/>
</dbReference>
<keyword evidence="1" id="KW-0805">Transcription regulation</keyword>
<sequence length="337" mass="36466">MPHIFNILPSAGILGHMLTRVAVLALPELAVFELGVLTEIFGYDRDDLPKYDFALCSPGAEPVRTHAGFSIHPEHDLDVIDRADLVAVAPYENGFEPPEEALDALRRAADRGAWVMSVCTGAFALGAAGLLDDRRCTTHWRHTDELKARYPNAKVDPNVLYVADDNIITSAGTAASIDAGLYLVREVHGSAVATALARRMVVPPHRDGGQAQFIETPMAPTVEAPTLQPLLAEVLGSLDQPHTVDTLAACAHMAPRTFARRFRAETGATPHDWLTNQRVLLARRLLEESDLGIDAIAARAGFGSAATLRHHFTQRMCTTPQAYRSTFRGAVGGVRGV</sequence>
<dbReference type="SUPFAM" id="SSF52317">
    <property type="entry name" value="Class I glutamine amidotransferase-like"/>
    <property type="match status" value="1"/>
</dbReference>
<dbReference type="CDD" id="cd03137">
    <property type="entry name" value="GATase1_AraC_1"/>
    <property type="match status" value="1"/>
</dbReference>
<feature type="domain" description="HTH araC/xylS-type" evidence="3">
    <location>
        <begin position="228"/>
        <end position="326"/>
    </location>
</feature>
<dbReference type="InterPro" id="IPR002818">
    <property type="entry name" value="DJ-1/PfpI"/>
</dbReference>
<evidence type="ECO:0000256" key="2">
    <source>
        <dbReference type="ARBA" id="ARBA00023163"/>
    </source>
</evidence>
<evidence type="ECO:0000256" key="1">
    <source>
        <dbReference type="ARBA" id="ARBA00023015"/>
    </source>
</evidence>
<reference evidence="4" key="1">
    <citation type="submission" date="2021-01" db="EMBL/GenBank/DDBJ databases">
        <title>Whole genome shotgun sequence of Virgisporangium aurantiacum NBRC 16421.</title>
        <authorList>
            <person name="Komaki H."/>
            <person name="Tamura T."/>
        </authorList>
    </citation>
    <scope>NUCLEOTIDE SEQUENCE</scope>
    <source>
        <strain evidence="4">NBRC 16421</strain>
    </source>
</reference>
<proteinExistence type="predicted"/>